<feature type="transmembrane region" description="Helical" evidence="9">
    <location>
        <begin position="251"/>
        <end position="268"/>
    </location>
</feature>
<feature type="transmembrane region" description="Helical" evidence="9">
    <location>
        <begin position="303"/>
        <end position="326"/>
    </location>
</feature>
<evidence type="ECO:0000256" key="6">
    <source>
        <dbReference type="ARBA" id="ARBA00022989"/>
    </source>
</evidence>
<keyword evidence="5 9" id="KW-0812">Transmembrane</keyword>
<reference evidence="10" key="1">
    <citation type="submission" date="2018-05" db="EMBL/GenBank/DDBJ databases">
        <authorList>
            <person name="Lanie J.A."/>
            <person name="Ng W.-L."/>
            <person name="Kazmierczak K.M."/>
            <person name="Andrzejewski T.M."/>
            <person name="Davidsen T.M."/>
            <person name="Wayne K.J."/>
            <person name="Tettelin H."/>
            <person name="Glass J.I."/>
            <person name="Rusch D."/>
            <person name="Podicherti R."/>
            <person name="Tsui H.-C.T."/>
            <person name="Winkler M.E."/>
        </authorList>
    </citation>
    <scope>NUCLEOTIDE SEQUENCE</scope>
</reference>
<comment type="similarity">
    <text evidence="2">Belongs to the TrkH potassium transport family.</text>
</comment>
<evidence type="ECO:0000256" key="2">
    <source>
        <dbReference type="ARBA" id="ARBA00009137"/>
    </source>
</evidence>
<evidence type="ECO:0000256" key="4">
    <source>
        <dbReference type="ARBA" id="ARBA00022475"/>
    </source>
</evidence>
<keyword evidence="3" id="KW-0813">Transport</keyword>
<evidence type="ECO:0008006" key="11">
    <source>
        <dbReference type="Google" id="ProtNLM"/>
    </source>
</evidence>
<dbReference type="GO" id="GO:0008324">
    <property type="term" value="F:monoatomic cation transmembrane transporter activity"/>
    <property type="evidence" value="ECO:0007669"/>
    <property type="project" value="InterPro"/>
</dbReference>
<sequence>MISAACLALTAGLVDLTAGGGDTPVLLMAGGLAGVASSLLVARVNRPDRIRPSEVLSGATTALVSMVLCVAGLYLLTGAAGQPDDALFEATSGVTTTALSVLDPNSLGRGLLLVRAGSQWFGGLGALVLAVVILPFQGSGGEFADRSGRDGRIPLAPNQRVALRNIFALYVPLSLVIWLAYNLAGSGWFDSLLLAMATVSTGGFTGPGNLLVDGETRWVAVVGMILSGTSIVVLWRLVVGRGRGLLRSRELRSYLSILIVATGLFLAWSGPMEGVDLREALFTVSSAITTTGFPSDPMGEWSAALPVLLLLLVAIGPMTGSAGGGFQILRLRILLNSATREMVRQLHPRVVARVRLGGRVAEESTVRQATVVQFVFVAILFATALVVATLGLDMAAALSASVHAVSTAGPVRALDGSILDP</sequence>
<name>A0A382FTF5_9ZZZZ</name>
<feature type="transmembrane region" description="Helical" evidence="9">
    <location>
        <begin position="161"/>
        <end position="181"/>
    </location>
</feature>
<evidence type="ECO:0000256" key="3">
    <source>
        <dbReference type="ARBA" id="ARBA00022448"/>
    </source>
</evidence>
<feature type="transmembrane region" description="Helical" evidence="9">
    <location>
        <begin position="371"/>
        <end position="392"/>
    </location>
</feature>
<organism evidence="10">
    <name type="scientific">marine metagenome</name>
    <dbReference type="NCBI Taxonomy" id="408172"/>
    <lineage>
        <taxon>unclassified sequences</taxon>
        <taxon>metagenomes</taxon>
        <taxon>ecological metagenomes</taxon>
    </lineage>
</organism>
<evidence type="ECO:0000256" key="9">
    <source>
        <dbReference type="SAM" id="Phobius"/>
    </source>
</evidence>
<evidence type="ECO:0000313" key="10">
    <source>
        <dbReference type="EMBL" id="SVB65855.1"/>
    </source>
</evidence>
<dbReference type="EMBL" id="UINC01051552">
    <property type="protein sequence ID" value="SVB65855.1"/>
    <property type="molecule type" value="Genomic_DNA"/>
</dbReference>
<dbReference type="GO" id="GO:0030001">
    <property type="term" value="P:metal ion transport"/>
    <property type="evidence" value="ECO:0007669"/>
    <property type="project" value="UniProtKB-ARBA"/>
</dbReference>
<comment type="subcellular location">
    <subcellularLocation>
        <location evidence="1">Cell membrane</location>
        <topology evidence="1">Multi-pass membrane protein</topology>
    </subcellularLocation>
</comment>
<evidence type="ECO:0000256" key="8">
    <source>
        <dbReference type="ARBA" id="ARBA00023136"/>
    </source>
</evidence>
<evidence type="ECO:0000256" key="5">
    <source>
        <dbReference type="ARBA" id="ARBA00022692"/>
    </source>
</evidence>
<evidence type="ECO:0000256" key="1">
    <source>
        <dbReference type="ARBA" id="ARBA00004651"/>
    </source>
</evidence>
<dbReference type="AlphaFoldDB" id="A0A382FTF5"/>
<dbReference type="InterPro" id="IPR003445">
    <property type="entry name" value="Cat_transpt"/>
</dbReference>
<accession>A0A382FTF5</accession>
<dbReference type="GO" id="GO:0005886">
    <property type="term" value="C:plasma membrane"/>
    <property type="evidence" value="ECO:0007669"/>
    <property type="project" value="UniProtKB-SubCell"/>
</dbReference>
<keyword evidence="6 9" id="KW-1133">Transmembrane helix</keyword>
<feature type="transmembrane region" description="Helical" evidence="9">
    <location>
        <begin position="120"/>
        <end position="140"/>
    </location>
</feature>
<keyword evidence="4" id="KW-1003">Cell membrane</keyword>
<feature type="transmembrane region" description="Helical" evidence="9">
    <location>
        <begin position="26"/>
        <end position="44"/>
    </location>
</feature>
<protein>
    <recommendedName>
        <fullName evidence="11">Cation transporter</fullName>
    </recommendedName>
</protein>
<dbReference type="PANTHER" id="PTHR32024:SF2">
    <property type="entry name" value="TRK SYSTEM POTASSIUM UPTAKE PROTEIN TRKG-RELATED"/>
    <property type="match status" value="1"/>
</dbReference>
<keyword evidence="8 9" id="KW-0472">Membrane</keyword>
<feature type="transmembrane region" description="Helical" evidence="9">
    <location>
        <begin position="218"/>
        <end position="239"/>
    </location>
</feature>
<keyword evidence="7" id="KW-0406">Ion transport</keyword>
<feature type="non-terminal residue" evidence="10">
    <location>
        <position position="421"/>
    </location>
</feature>
<proteinExistence type="inferred from homology"/>
<evidence type="ECO:0000256" key="7">
    <source>
        <dbReference type="ARBA" id="ARBA00023065"/>
    </source>
</evidence>
<dbReference type="Pfam" id="PF02386">
    <property type="entry name" value="TrkH"/>
    <property type="match status" value="2"/>
</dbReference>
<feature type="transmembrane region" description="Helical" evidence="9">
    <location>
        <begin position="56"/>
        <end position="76"/>
    </location>
</feature>
<gene>
    <name evidence="10" type="ORF">METZ01_LOCUS218709</name>
</gene>
<dbReference type="PANTHER" id="PTHR32024">
    <property type="entry name" value="TRK SYSTEM POTASSIUM UPTAKE PROTEIN TRKG-RELATED"/>
    <property type="match status" value="1"/>
</dbReference>